<dbReference type="EMBL" id="JAKILB010000006">
    <property type="protein sequence ID" value="MCL1139049.1"/>
    <property type="molecule type" value="Genomic_DNA"/>
</dbReference>
<proteinExistence type="predicted"/>
<name>A0A9X1ZB75_9GAMM</name>
<keyword evidence="1" id="KW-0812">Transmembrane</keyword>
<dbReference type="Proteomes" id="UP001139293">
    <property type="component" value="Unassembled WGS sequence"/>
</dbReference>
<sequence length="76" mass="9001">MDKLERATKIMMLVVGCVGLVVIYFGFFYLMFTGRSTAAIPWYILLSPWVCIYFGLSRHKQIGVIHWFVNKWRRKP</sequence>
<keyword evidence="1" id="KW-0472">Membrane</keyword>
<feature type="transmembrane region" description="Helical" evidence="1">
    <location>
        <begin position="38"/>
        <end position="56"/>
    </location>
</feature>
<protein>
    <submittedName>
        <fullName evidence="2">Uncharacterized protein</fullName>
    </submittedName>
</protein>
<dbReference type="RefSeq" id="WP_248469468.1">
    <property type="nucleotide sequence ID" value="NZ_JAKILB010000006.1"/>
</dbReference>
<keyword evidence="3" id="KW-1185">Reference proteome</keyword>
<accession>A0A9X1ZB75</accession>
<evidence type="ECO:0000313" key="3">
    <source>
        <dbReference type="Proteomes" id="UP001139293"/>
    </source>
</evidence>
<gene>
    <name evidence="2" type="ORF">L2740_10895</name>
</gene>
<feature type="transmembrane region" description="Helical" evidence="1">
    <location>
        <begin position="12"/>
        <end position="32"/>
    </location>
</feature>
<evidence type="ECO:0000313" key="2">
    <source>
        <dbReference type="EMBL" id="MCL1139049.1"/>
    </source>
</evidence>
<keyword evidence="1" id="KW-1133">Transmembrane helix</keyword>
<reference evidence="2" key="1">
    <citation type="submission" date="2022-01" db="EMBL/GenBank/DDBJ databases">
        <title>Whole genome-based taxonomy of the Shewanellaceae.</title>
        <authorList>
            <person name="Martin-Rodriguez A.J."/>
        </authorList>
    </citation>
    <scope>NUCLEOTIDE SEQUENCE</scope>
    <source>
        <strain evidence="2">KCTC 23973</strain>
    </source>
</reference>
<comment type="caution">
    <text evidence="2">The sequence shown here is derived from an EMBL/GenBank/DDBJ whole genome shotgun (WGS) entry which is preliminary data.</text>
</comment>
<evidence type="ECO:0000256" key="1">
    <source>
        <dbReference type="SAM" id="Phobius"/>
    </source>
</evidence>
<organism evidence="2 3">
    <name type="scientific">Shewanella pneumatophori</name>
    <dbReference type="NCBI Taxonomy" id="314092"/>
    <lineage>
        <taxon>Bacteria</taxon>
        <taxon>Pseudomonadati</taxon>
        <taxon>Pseudomonadota</taxon>
        <taxon>Gammaproteobacteria</taxon>
        <taxon>Alteromonadales</taxon>
        <taxon>Shewanellaceae</taxon>
        <taxon>Shewanella</taxon>
    </lineage>
</organism>
<dbReference type="AlphaFoldDB" id="A0A9X1ZB75"/>